<proteinExistence type="inferred from homology"/>
<dbReference type="InterPro" id="IPR029039">
    <property type="entry name" value="Flavoprotein-like_sf"/>
</dbReference>
<comment type="cofactor">
    <cofactor evidence="1">
        <name>FAD</name>
        <dbReference type="ChEBI" id="CHEBI:57692"/>
    </cofactor>
</comment>
<dbReference type="Pfam" id="PF02525">
    <property type="entry name" value="Flavodoxin_2"/>
    <property type="match status" value="1"/>
</dbReference>
<reference evidence="6 7" key="1">
    <citation type="submission" date="2015-01" db="EMBL/GenBank/DDBJ databases">
        <title>Complete genome of Pseudomonas batumici UCM B-321 producer of the batumin antibiotic with strong antistaphilococcal and potential anticancer activity.</title>
        <authorList>
            <person name="Klochko V.V."/>
            <person name="Zelena L.B."/>
            <person name="Elena K.A."/>
            <person name="Reva O.N."/>
        </authorList>
    </citation>
    <scope>NUCLEOTIDE SEQUENCE [LARGE SCALE GENOMIC DNA]</scope>
    <source>
        <strain evidence="6 7">UCM B-321</strain>
    </source>
</reference>
<evidence type="ECO:0000256" key="2">
    <source>
        <dbReference type="ARBA" id="ARBA00022630"/>
    </source>
</evidence>
<dbReference type="RefSeq" id="WP_040066642.1">
    <property type="nucleotide sequence ID" value="NZ_JXDG01000031.1"/>
</dbReference>
<accession>A0A0C2IAC2</accession>
<evidence type="ECO:0000256" key="4">
    <source>
        <dbReference type="ARBA" id="ARBA00037981"/>
    </source>
</evidence>
<gene>
    <name evidence="6" type="ORF">UCMB321_2297</name>
</gene>
<keyword evidence="2" id="KW-0285">Flavoprotein</keyword>
<feature type="domain" description="Flavodoxin-like fold" evidence="5">
    <location>
        <begin position="3"/>
        <end position="190"/>
    </location>
</feature>
<keyword evidence="3" id="KW-0274">FAD</keyword>
<name>A0A0C2IAC2_9PSED</name>
<evidence type="ECO:0000256" key="3">
    <source>
        <dbReference type="ARBA" id="ARBA00022827"/>
    </source>
</evidence>
<dbReference type="GO" id="GO:0016655">
    <property type="term" value="F:oxidoreductase activity, acting on NAD(P)H, quinone or similar compound as acceptor"/>
    <property type="evidence" value="ECO:0007669"/>
    <property type="project" value="UniProtKB-ARBA"/>
</dbReference>
<dbReference type="SUPFAM" id="SSF52218">
    <property type="entry name" value="Flavoproteins"/>
    <property type="match status" value="1"/>
</dbReference>
<dbReference type="InterPro" id="IPR052397">
    <property type="entry name" value="NADPH-QR_MdaB"/>
</dbReference>
<evidence type="ECO:0000256" key="1">
    <source>
        <dbReference type="ARBA" id="ARBA00001974"/>
    </source>
</evidence>
<sequence>MDKVFVINAGTPYAFAKGDLNRSLHDTALSLLTGAGYQVRSTHLTEGYREEEEVAKFLWADAIIYQMPAWWMGAPWPLKKYIDEVFTVGHGQLFADDGRSAANPALGYGTGGLLQGRKYMISSTWNAPRHAFEAKDDFFEGKGIDAVYFPFHKAHELIGLQALPTFACFDVVKNPEYEHDLQRYKRHLEQVFNTR</sequence>
<dbReference type="AlphaFoldDB" id="A0A0C2IAC2"/>
<comment type="similarity">
    <text evidence="4">Belongs to the oxidoreductase MdaB family.</text>
</comment>
<dbReference type="PANTHER" id="PTHR46305:SF3">
    <property type="entry name" value="NADPH:QUINONE OXIDOREDUCTASE MDAB"/>
    <property type="match status" value="1"/>
</dbReference>
<dbReference type="STRING" id="226910.UCMB321_2297"/>
<keyword evidence="7" id="KW-1185">Reference proteome</keyword>
<dbReference type="Gene3D" id="3.40.50.360">
    <property type="match status" value="1"/>
</dbReference>
<organism evidence="6 7">
    <name type="scientific">Pseudomonas batumici</name>
    <dbReference type="NCBI Taxonomy" id="226910"/>
    <lineage>
        <taxon>Bacteria</taxon>
        <taxon>Pseudomonadati</taxon>
        <taxon>Pseudomonadota</taxon>
        <taxon>Gammaproteobacteria</taxon>
        <taxon>Pseudomonadales</taxon>
        <taxon>Pseudomonadaceae</taxon>
        <taxon>Pseudomonas</taxon>
    </lineage>
</organism>
<dbReference type="Proteomes" id="UP000031535">
    <property type="component" value="Unassembled WGS sequence"/>
</dbReference>
<comment type="caution">
    <text evidence="6">The sequence shown here is derived from an EMBL/GenBank/DDBJ whole genome shotgun (WGS) entry which is preliminary data.</text>
</comment>
<protein>
    <submittedName>
        <fullName evidence="6">Modulator of drug activity B</fullName>
    </submittedName>
</protein>
<dbReference type="EMBL" id="JXDG01000031">
    <property type="protein sequence ID" value="KIH83900.1"/>
    <property type="molecule type" value="Genomic_DNA"/>
</dbReference>
<evidence type="ECO:0000259" key="5">
    <source>
        <dbReference type="Pfam" id="PF02525"/>
    </source>
</evidence>
<dbReference type="OrthoDB" id="9798454at2"/>
<dbReference type="PANTHER" id="PTHR46305">
    <property type="match status" value="1"/>
</dbReference>
<evidence type="ECO:0000313" key="7">
    <source>
        <dbReference type="Proteomes" id="UP000031535"/>
    </source>
</evidence>
<evidence type="ECO:0000313" key="6">
    <source>
        <dbReference type="EMBL" id="KIH83900.1"/>
    </source>
</evidence>
<dbReference type="InterPro" id="IPR003680">
    <property type="entry name" value="Flavodoxin_fold"/>
</dbReference>
<dbReference type="PATRIC" id="fig|226910.6.peg.2285"/>